<feature type="region of interest" description="Disordered" evidence="1">
    <location>
        <begin position="517"/>
        <end position="536"/>
    </location>
</feature>
<dbReference type="GO" id="GO:0006355">
    <property type="term" value="P:regulation of DNA-templated transcription"/>
    <property type="evidence" value="ECO:0007669"/>
    <property type="project" value="InterPro"/>
</dbReference>
<gene>
    <name evidence="2" type="ORF">GSCOC_T00041690001</name>
</gene>
<dbReference type="PhylomeDB" id="A0A068U3Z6"/>
<accession>A0A068U3Z6</accession>
<evidence type="ECO:0000256" key="1">
    <source>
        <dbReference type="SAM" id="MobiDB-lite"/>
    </source>
</evidence>
<evidence type="ECO:0000313" key="2">
    <source>
        <dbReference type="EMBL" id="CDP03186.1"/>
    </source>
</evidence>
<dbReference type="FunCoup" id="A0A068U3Z6">
    <property type="interactions" value="381"/>
</dbReference>
<keyword evidence="3" id="KW-1185">Reference proteome</keyword>
<feature type="compositionally biased region" description="Basic and acidic residues" evidence="1">
    <location>
        <begin position="574"/>
        <end position="583"/>
    </location>
</feature>
<dbReference type="EMBL" id="HG739093">
    <property type="protein sequence ID" value="CDP03186.1"/>
    <property type="molecule type" value="Genomic_DNA"/>
</dbReference>
<feature type="compositionally biased region" description="Low complexity" evidence="1">
    <location>
        <begin position="525"/>
        <end position="536"/>
    </location>
</feature>
<dbReference type="Pfam" id="PF19239">
    <property type="entry name" value="GIY_YIG_domain"/>
    <property type="match status" value="1"/>
</dbReference>
<dbReference type="GO" id="GO:0003677">
    <property type="term" value="F:DNA binding"/>
    <property type="evidence" value="ECO:0007669"/>
    <property type="project" value="InterPro"/>
</dbReference>
<organism evidence="2 3">
    <name type="scientific">Coffea canephora</name>
    <name type="common">Robusta coffee</name>
    <dbReference type="NCBI Taxonomy" id="49390"/>
    <lineage>
        <taxon>Eukaryota</taxon>
        <taxon>Viridiplantae</taxon>
        <taxon>Streptophyta</taxon>
        <taxon>Embryophyta</taxon>
        <taxon>Tracheophyta</taxon>
        <taxon>Spermatophyta</taxon>
        <taxon>Magnoliopsida</taxon>
        <taxon>eudicotyledons</taxon>
        <taxon>Gunneridae</taxon>
        <taxon>Pentapetalae</taxon>
        <taxon>asterids</taxon>
        <taxon>lamiids</taxon>
        <taxon>Gentianales</taxon>
        <taxon>Rubiaceae</taxon>
        <taxon>Ixoroideae</taxon>
        <taxon>Gardenieae complex</taxon>
        <taxon>Bertiereae - Coffeeae clade</taxon>
        <taxon>Coffeeae</taxon>
        <taxon>Coffea</taxon>
    </lineage>
</organism>
<dbReference type="Gramene" id="CDP03186">
    <property type="protein sequence ID" value="CDP03186"/>
    <property type="gene ID" value="GSCOC_T00041690001"/>
</dbReference>
<evidence type="ECO:0008006" key="4">
    <source>
        <dbReference type="Google" id="ProtNLM"/>
    </source>
</evidence>
<dbReference type="OMA" id="EDYNICG"/>
<evidence type="ECO:0000313" key="3">
    <source>
        <dbReference type="Proteomes" id="UP000295252"/>
    </source>
</evidence>
<name>A0A068U3Z6_COFCA</name>
<dbReference type="InParanoid" id="A0A068U3Z6"/>
<dbReference type="InterPro" id="IPR038909">
    <property type="entry name" value="Effector_transcript"/>
</dbReference>
<dbReference type="AlphaFoldDB" id="A0A068U3Z6"/>
<dbReference type="OrthoDB" id="1922121at2759"/>
<feature type="region of interest" description="Disordered" evidence="1">
    <location>
        <begin position="563"/>
        <end position="588"/>
    </location>
</feature>
<reference evidence="3" key="1">
    <citation type="journal article" date="2014" name="Science">
        <title>The coffee genome provides insight into the convergent evolution of caffeine biosynthesis.</title>
        <authorList>
            <person name="Denoeud F."/>
            <person name="Carretero-Paulet L."/>
            <person name="Dereeper A."/>
            <person name="Droc G."/>
            <person name="Guyot R."/>
            <person name="Pietrella M."/>
            <person name="Zheng C."/>
            <person name="Alberti A."/>
            <person name="Anthony F."/>
            <person name="Aprea G."/>
            <person name="Aury J.M."/>
            <person name="Bento P."/>
            <person name="Bernard M."/>
            <person name="Bocs S."/>
            <person name="Campa C."/>
            <person name="Cenci A."/>
            <person name="Combes M.C."/>
            <person name="Crouzillat D."/>
            <person name="Da Silva C."/>
            <person name="Daddiego L."/>
            <person name="De Bellis F."/>
            <person name="Dussert S."/>
            <person name="Garsmeur O."/>
            <person name="Gayraud T."/>
            <person name="Guignon V."/>
            <person name="Jahn K."/>
            <person name="Jamilloux V."/>
            <person name="Joet T."/>
            <person name="Labadie K."/>
            <person name="Lan T."/>
            <person name="Leclercq J."/>
            <person name="Lepelley M."/>
            <person name="Leroy T."/>
            <person name="Li L.T."/>
            <person name="Librado P."/>
            <person name="Lopez L."/>
            <person name="Munoz A."/>
            <person name="Noel B."/>
            <person name="Pallavicini A."/>
            <person name="Perrotta G."/>
            <person name="Poncet V."/>
            <person name="Pot D."/>
            <person name="Priyono X."/>
            <person name="Rigoreau M."/>
            <person name="Rouard M."/>
            <person name="Rozas J."/>
            <person name="Tranchant-Dubreuil C."/>
            <person name="VanBuren R."/>
            <person name="Zhang Q."/>
            <person name="Andrade A.C."/>
            <person name="Argout X."/>
            <person name="Bertrand B."/>
            <person name="de Kochko A."/>
            <person name="Graziosi G."/>
            <person name="Henry R.J."/>
            <person name="Jayarama X."/>
            <person name="Ming R."/>
            <person name="Nagai C."/>
            <person name="Rounsley S."/>
            <person name="Sankoff D."/>
            <person name="Giuliano G."/>
            <person name="Albert V.A."/>
            <person name="Wincker P."/>
            <person name="Lashermes P."/>
        </authorList>
    </citation>
    <scope>NUCLEOTIDE SEQUENCE [LARGE SCALE GENOMIC DNA]</scope>
    <source>
        <strain evidence="3">cv. DH200-94</strain>
    </source>
</reference>
<protein>
    <recommendedName>
        <fullName evidence="4">GIY-YIG domain-containing protein</fullName>
    </recommendedName>
</protein>
<dbReference type="STRING" id="49390.A0A068U3Z6"/>
<feature type="compositionally biased region" description="Polar residues" evidence="1">
    <location>
        <begin position="563"/>
        <end position="572"/>
    </location>
</feature>
<dbReference type="PANTHER" id="PTHR35133:SF1">
    <property type="entry name" value="PROTEIN EFFECTOR OF TRANSCRIPTION 2-RELATED"/>
    <property type="match status" value="1"/>
</dbReference>
<dbReference type="PANTHER" id="PTHR35133">
    <property type="entry name" value="PROTEIN EFFECTOR OF TRANSCRIPTION 2-RELATED"/>
    <property type="match status" value="1"/>
</dbReference>
<sequence length="683" mass="74900">MESGERAPPSIILSVEAREKSVTALATISSSSRLKREDCRRTKHDSAFSPWKVLIGPSDWEDHSNGKEGAERYRTQNLPNCTSCTGVYELGTAVWRSKSRRDAGKLDPDFIIPVYLGKSDNVRNRLQQYGREGAHLENGSSNTKLNGCNGSLAQTGSGLFKDIFSEGFSIVYRWAPMKSTRDADKTESDLLGKFDYAWNKGSNGPRRHNDILKMLDRISKTSPFMAKLQVLSQRKKGIKIKAYKPPFVENGLDFYTSLETNGLLAQIFKFGRSQPRLIVRSVINENYISICGVALGHGVVCKRAPAEGNKRCTEHKGMKVNGFTSKLLKDGKSTLVANEYPINKTFTPPCGVILDDGSCCTSKPVQGNKRCLEHKGRKINNFPQLVNDKKANYVYGPVLDYNTSLSKAGHTDSSSTICGVDLDDGTFCTRQPPAGRKRCEEHKGKRIKETICISHRDEIPSSFIPSGPKIGIQESQNHSLIPSVFCGKTSPACGAATHDGSLCSRKPTEGNKRCWQHKGMRVDASPTSSSCNNSRRSSTSLQYASEDFTSTCGAALQNGSHCSRKPTNGNKRCSQHEGRRADLSPRSSNDFRYYANPFSYASHGSAYETFSSTCGAPTLGGSYCRRSTAGGRCWQHEGYANSYSYASYGSAYGNFSSTCGAPTRSGSYCRRSTAGGRCWQHGG</sequence>
<dbReference type="Proteomes" id="UP000295252">
    <property type="component" value="Chromosome VIII"/>
</dbReference>
<proteinExistence type="predicted"/>